<dbReference type="GO" id="GO:0016301">
    <property type="term" value="F:kinase activity"/>
    <property type="evidence" value="ECO:0007669"/>
    <property type="project" value="UniProtKB-KW"/>
</dbReference>
<dbReference type="PANTHER" id="PTHR43289:SF6">
    <property type="entry name" value="SERINE_THREONINE-PROTEIN KINASE NEKL-3"/>
    <property type="match status" value="1"/>
</dbReference>
<accession>A0ABT5E241</accession>
<feature type="region of interest" description="Disordered" evidence="5">
    <location>
        <begin position="1"/>
        <end position="22"/>
    </location>
</feature>
<dbReference type="Proteomes" id="UP001221686">
    <property type="component" value="Unassembled WGS sequence"/>
</dbReference>
<evidence type="ECO:0000313" key="8">
    <source>
        <dbReference type="Proteomes" id="UP001221686"/>
    </source>
</evidence>
<evidence type="ECO:0000256" key="5">
    <source>
        <dbReference type="SAM" id="MobiDB-lite"/>
    </source>
</evidence>
<dbReference type="Gene3D" id="1.10.510.10">
    <property type="entry name" value="Transferase(Phosphotransferase) domain 1"/>
    <property type="match status" value="1"/>
</dbReference>
<evidence type="ECO:0000259" key="6">
    <source>
        <dbReference type="PROSITE" id="PS50011"/>
    </source>
</evidence>
<dbReference type="PANTHER" id="PTHR43289">
    <property type="entry name" value="MITOGEN-ACTIVATED PROTEIN KINASE KINASE KINASE 20-RELATED"/>
    <property type="match status" value="1"/>
</dbReference>
<dbReference type="EMBL" id="JAQNDL010000002">
    <property type="protein sequence ID" value="MDC0719939.1"/>
    <property type="molecule type" value="Genomic_DNA"/>
</dbReference>
<evidence type="ECO:0000256" key="3">
    <source>
        <dbReference type="ARBA" id="ARBA00022777"/>
    </source>
</evidence>
<dbReference type="Gene3D" id="3.30.200.20">
    <property type="entry name" value="Phosphorylase Kinase, domain 1"/>
    <property type="match status" value="1"/>
</dbReference>
<gene>
    <name evidence="7" type="ORF">POL25_23775</name>
</gene>
<dbReference type="PROSITE" id="PS50011">
    <property type="entry name" value="PROTEIN_KINASE_DOM"/>
    <property type="match status" value="1"/>
</dbReference>
<organism evidence="7 8">
    <name type="scientific">Nannocystis bainbridge</name>
    <dbReference type="NCBI Taxonomy" id="2995303"/>
    <lineage>
        <taxon>Bacteria</taxon>
        <taxon>Pseudomonadati</taxon>
        <taxon>Myxococcota</taxon>
        <taxon>Polyangia</taxon>
        <taxon>Nannocystales</taxon>
        <taxon>Nannocystaceae</taxon>
        <taxon>Nannocystis</taxon>
    </lineage>
</organism>
<evidence type="ECO:0000256" key="2">
    <source>
        <dbReference type="ARBA" id="ARBA00022741"/>
    </source>
</evidence>
<keyword evidence="8" id="KW-1185">Reference proteome</keyword>
<keyword evidence="3 7" id="KW-0418">Kinase</keyword>
<keyword evidence="4" id="KW-0067">ATP-binding</keyword>
<evidence type="ECO:0000256" key="4">
    <source>
        <dbReference type="ARBA" id="ARBA00022840"/>
    </source>
</evidence>
<dbReference type="SMART" id="SM00220">
    <property type="entry name" value="S_TKc"/>
    <property type="match status" value="1"/>
</dbReference>
<dbReference type="InterPro" id="IPR000719">
    <property type="entry name" value="Prot_kinase_dom"/>
</dbReference>
<name>A0ABT5E241_9BACT</name>
<keyword evidence="2" id="KW-0547">Nucleotide-binding</keyword>
<evidence type="ECO:0000256" key="1">
    <source>
        <dbReference type="ARBA" id="ARBA00022679"/>
    </source>
</evidence>
<reference evidence="7 8" key="1">
    <citation type="submission" date="2022-11" db="EMBL/GenBank/DDBJ databases">
        <title>Minimal conservation of predation-associated metabolite biosynthetic gene clusters underscores biosynthetic potential of Myxococcota including descriptions for ten novel species: Archangium lansinium sp. nov., Myxococcus landrumus sp. nov., Nannocystis bai.</title>
        <authorList>
            <person name="Ahearne A."/>
            <person name="Stevens C."/>
            <person name="Dowd S."/>
        </authorList>
    </citation>
    <scope>NUCLEOTIDE SEQUENCE [LARGE SCALE GENOMIC DNA]</scope>
    <source>
        <strain evidence="7 8">BB15-2</strain>
    </source>
</reference>
<comment type="caution">
    <text evidence="7">The sequence shown here is derived from an EMBL/GenBank/DDBJ whole genome shotgun (WGS) entry which is preliminary data.</text>
</comment>
<evidence type="ECO:0000313" key="7">
    <source>
        <dbReference type="EMBL" id="MDC0719939.1"/>
    </source>
</evidence>
<sequence>MPRRALEWSDPSRPPTPRDDHTGRVLADRYRLEGVLAQTTTSTIYRAHDSRGSAPVAVKLLHPEIHVDPARVERFKREAKFLANLRHTHLADFIDTDSTPEGLLYIVTALIDGRPLVEWCSGDARLDAETVCRIGVQVAEGLAYMHRAGVLHRDVKASNII</sequence>
<dbReference type="InterPro" id="IPR011009">
    <property type="entry name" value="Kinase-like_dom_sf"/>
</dbReference>
<dbReference type="SUPFAM" id="SSF56112">
    <property type="entry name" value="Protein kinase-like (PK-like)"/>
    <property type="match status" value="1"/>
</dbReference>
<feature type="domain" description="Protein kinase" evidence="6">
    <location>
        <begin position="30"/>
        <end position="161"/>
    </location>
</feature>
<keyword evidence="1" id="KW-0808">Transferase</keyword>
<dbReference type="Pfam" id="PF00069">
    <property type="entry name" value="Pkinase"/>
    <property type="match status" value="1"/>
</dbReference>
<proteinExistence type="predicted"/>
<dbReference type="RefSeq" id="WP_272088436.1">
    <property type="nucleotide sequence ID" value="NZ_JAQNDL010000002.1"/>
</dbReference>
<protein>
    <submittedName>
        <fullName evidence="7">Protein kinase</fullName>
    </submittedName>
</protein>